<dbReference type="STRING" id="1095630.A0A2J6SVK1"/>
<keyword evidence="2" id="KW-1185">Reference proteome</keyword>
<sequence length="71" mass="7811">MAVADMLSWAELDVVGFDISPKTVRLAQSRVKGLYTISDMLSYDPDCQFAAVFIVFSHLPLSFADFSAAAY</sequence>
<protein>
    <recommendedName>
        <fullName evidence="3">Methyltransferase domain-containing protein</fullName>
    </recommendedName>
</protein>
<dbReference type="EMBL" id="KZ613856">
    <property type="protein sequence ID" value="PMD54802.1"/>
    <property type="molecule type" value="Genomic_DNA"/>
</dbReference>
<dbReference type="GeneID" id="36595972"/>
<dbReference type="InParanoid" id="A0A2J6SVK1"/>
<evidence type="ECO:0000313" key="2">
    <source>
        <dbReference type="Proteomes" id="UP000235371"/>
    </source>
</evidence>
<dbReference type="OrthoDB" id="540004at2759"/>
<dbReference type="InterPro" id="IPR029063">
    <property type="entry name" value="SAM-dependent_MTases_sf"/>
</dbReference>
<dbReference type="Proteomes" id="UP000235371">
    <property type="component" value="Unassembled WGS sequence"/>
</dbReference>
<name>A0A2J6SVK1_9HELO</name>
<evidence type="ECO:0000313" key="1">
    <source>
        <dbReference type="EMBL" id="PMD54802.1"/>
    </source>
</evidence>
<dbReference type="Gene3D" id="3.40.50.150">
    <property type="entry name" value="Vaccinia Virus protein VP39"/>
    <property type="match status" value="1"/>
</dbReference>
<dbReference type="SUPFAM" id="SSF53335">
    <property type="entry name" value="S-adenosyl-L-methionine-dependent methyltransferases"/>
    <property type="match status" value="1"/>
</dbReference>
<proteinExistence type="predicted"/>
<organism evidence="1 2">
    <name type="scientific">Hyaloscypha bicolor E</name>
    <dbReference type="NCBI Taxonomy" id="1095630"/>
    <lineage>
        <taxon>Eukaryota</taxon>
        <taxon>Fungi</taxon>
        <taxon>Dikarya</taxon>
        <taxon>Ascomycota</taxon>
        <taxon>Pezizomycotina</taxon>
        <taxon>Leotiomycetes</taxon>
        <taxon>Helotiales</taxon>
        <taxon>Hyaloscyphaceae</taxon>
        <taxon>Hyaloscypha</taxon>
        <taxon>Hyaloscypha bicolor</taxon>
    </lineage>
</organism>
<reference evidence="1 2" key="1">
    <citation type="submission" date="2016-04" db="EMBL/GenBank/DDBJ databases">
        <title>A degradative enzymes factory behind the ericoid mycorrhizal symbiosis.</title>
        <authorList>
            <consortium name="DOE Joint Genome Institute"/>
            <person name="Martino E."/>
            <person name="Morin E."/>
            <person name="Grelet G."/>
            <person name="Kuo A."/>
            <person name="Kohler A."/>
            <person name="Daghino S."/>
            <person name="Barry K."/>
            <person name="Choi C."/>
            <person name="Cichocki N."/>
            <person name="Clum A."/>
            <person name="Copeland A."/>
            <person name="Hainaut M."/>
            <person name="Haridas S."/>
            <person name="Labutti K."/>
            <person name="Lindquist E."/>
            <person name="Lipzen A."/>
            <person name="Khouja H.-R."/>
            <person name="Murat C."/>
            <person name="Ohm R."/>
            <person name="Olson A."/>
            <person name="Spatafora J."/>
            <person name="Veneault-Fourrey C."/>
            <person name="Henrissat B."/>
            <person name="Grigoriev I."/>
            <person name="Martin F."/>
            <person name="Perotto S."/>
        </authorList>
    </citation>
    <scope>NUCLEOTIDE SEQUENCE [LARGE SCALE GENOMIC DNA]</scope>
    <source>
        <strain evidence="1 2">E</strain>
    </source>
</reference>
<gene>
    <name evidence="1" type="ORF">K444DRAFT_695916</name>
</gene>
<accession>A0A2J6SVK1</accession>
<dbReference type="RefSeq" id="XP_024731706.1">
    <property type="nucleotide sequence ID" value="XM_024887896.1"/>
</dbReference>
<evidence type="ECO:0008006" key="3">
    <source>
        <dbReference type="Google" id="ProtNLM"/>
    </source>
</evidence>
<dbReference type="AlphaFoldDB" id="A0A2J6SVK1"/>
<feature type="non-terminal residue" evidence="1">
    <location>
        <position position="71"/>
    </location>
</feature>